<evidence type="ECO:0000313" key="11">
    <source>
        <dbReference type="EMBL" id="NHN83366.1"/>
    </source>
</evidence>
<keyword evidence="11" id="KW-0969">Cilium</keyword>
<evidence type="ECO:0000256" key="5">
    <source>
        <dbReference type="ARBA" id="ARBA00022500"/>
    </source>
</evidence>
<keyword evidence="11" id="KW-0966">Cell projection</keyword>
<dbReference type="Pfam" id="PF03748">
    <property type="entry name" value="FliL"/>
    <property type="match status" value="1"/>
</dbReference>
<keyword evidence="7 10" id="KW-0283">Flagellar rotation</keyword>
<dbReference type="PANTHER" id="PTHR35091:SF2">
    <property type="entry name" value="FLAGELLAR PROTEIN FLIL"/>
    <property type="match status" value="1"/>
</dbReference>
<evidence type="ECO:0000256" key="1">
    <source>
        <dbReference type="ARBA" id="ARBA00002254"/>
    </source>
</evidence>
<accession>A0ABX0JIR5</accession>
<keyword evidence="8 10" id="KW-1133">Transmembrane helix</keyword>
<comment type="similarity">
    <text evidence="3 10">Belongs to the FliL family.</text>
</comment>
<evidence type="ECO:0000256" key="2">
    <source>
        <dbReference type="ARBA" id="ARBA00004162"/>
    </source>
</evidence>
<keyword evidence="4" id="KW-1003">Cell membrane</keyword>
<keyword evidence="11" id="KW-0282">Flagellum</keyword>
<dbReference type="RefSeq" id="WP_173581806.1">
    <property type="nucleotide sequence ID" value="NZ_WOTB01000002.1"/>
</dbReference>
<keyword evidence="9 10" id="KW-0472">Membrane</keyword>
<dbReference type="EMBL" id="WOTB01000002">
    <property type="protein sequence ID" value="NHN83366.1"/>
    <property type="molecule type" value="Genomic_DNA"/>
</dbReference>
<evidence type="ECO:0000313" key="12">
    <source>
        <dbReference type="Proteomes" id="UP000635278"/>
    </source>
</evidence>
<dbReference type="InterPro" id="IPR005503">
    <property type="entry name" value="FliL"/>
</dbReference>
<protein>
    <recommendedName>
        <fullName evidence="10">Flagellar protein FliL</fullName>
    </recommendedName>
</protein>
<evidence type="ECO:0000256" key="3">
    <source>
        <dbReference type="ARBA" id="ARBA00008281"/>
    </source>
</evidence>
<keyword evidence="12" id="KW-1185">Reference proteome</keyword>
<sequence>MAEEAESDGAPAPSAGKKKKLVPLVGAVIGVLALGGGGWFYKQHKPKVVKPKTEQVQQEPFLVDIPTVISNLDSSSGRPVFVKITARLQVAGAQPSQVQAQIPEIQNIFQTYLHESTQTDLSGNGIYRLREAMLDRIAVQLAPIEVRDLLFTEFLIQ</sequence>
<gene>
    <name evidence="11" type="ORF">GOB93_01765</name>
</gene>
<evidence type="ECO:0000256" key="8">
    <source>
        <dbReference type="ARBA" id="ARBA00022989"/>
    </source>
</evidence>
<comment type="caution">
    <text evidence="11">The sequence shown here is derived from an EMBL/GenBank/DDBJ whole genome shotgun (WGS) entry which is preliminary data.</text>
</comment>
<keyword evidence="6 10" id="KW-0812">Transmembrane</keyword>
<evidence type="ECO:0000256" key="10">
    <source>
        <dbReference type="RuleBase" id="RU364125"/>
    </source>
</evidence>
<dbReference type="PANTHER" id="PTHR35091">
    <property type="entry name" value="FLAGELLAR PROTEIN FLIL"/>
    <property type="match status" value="1"/>
</dbReference>
<name>A0ABX0JIR5_9PROT</name>
<dbReference type="Proteomes" id="UP000635278">
    <property type="component" value="Unassembled WGS sequence"/>
</dbReference>
<evidence type="ECO:0000256" key="9">
    <source>
        <dbReference type="ARBA" id="ARBA00023136"/>
    </source>
</evidence>
<proteinExistence type="inferred from homology"/>
<evidence type="ECO:0000256" key="6">
    <source>
        <dbReference type="ARBA" id="ARBA00022692"/>
    </source>
</evidence>
<reference evidence="11 12" key="1">
    <citation type="journal article" date="2020" name="Int. J. Syst. Evol. Microbiol.">
        <title>Novel acetic acid bacteria from cider fermentations: Acetobacter conturbans sp. nov. and Acetobacter fallax sp. nov.</title>
        <authorList>
            <person name="Sombolestani A.S."/>
            <person name="Cleenwerck I."/>
            <person name="Cnockaert M."/>
            <person name="Borremans W."/>
            <person name="Wieme A.D."/>
            <person name="De Vuyst L."/>
            <person name="Vandamme P."/>
        </authorList>
    </citation>
    <scope>NUCLEOTIDE SEQUENCE [LARGE SCALE GENOMIC DNA]</scope>
    <source>
        <strain evidence="11 12">LMG 30640</strain>
    </source>
</reference>
<evidence type="ECO:0000256" key="4">
    <source>
        <dbReference type="ARBA" id="ARBA00022475"/>
    </source>
</evidence>
<organism evidence="11 12">
    <name type="scientific">Acetobacter musti</name>
    <dbReference type="NCBI Taxonomy" id="864732"/>
    <lineage>
        <taxon>Bacteria</taxon>
        <taxon>Pseudomonadati</taxon>
        <taxon>Pseudomonadota</taxon>
        <taxon>Alphaproteobacteria</taxon>
        <taxon>Acetobacterales</taxon>
        <taxon>Acetobacteraceae</taxon>
        <taxon>Acetobacter</taxon>
    </lineage>
</organism>
<keyword evidence="5 10" id="KW-0145">Chemotaxis</keyword>
<keyword evidence="10" id="KW-0997">Cell inner membrane</keyword>
<evidence type="ECO:0000256" key="7">
    <source>
        <dbReference type="ARBA" id="ARBA00022779"/>
    </source>
</evidence>
<comment type="function">
    <text evidence="1 10">Controls the rotational direction of flagella during chemotaxis.</text>
</comment>
<feature type="transmembrane region" description="Helical" evidence="10">
    <location>
        <begin position="21"/>
        <end position="41"/>
    </location>
</feature>
<comment type="subcellular location">
    <subcellularLocation>
        <location evidence="10">Cell inner membrane</location>
    </subcellularLocation>
    <subcellularLocation>
        <location evidence="2">Cell membrane</location>
        <topology evidence="2">Single-pass membrane protein</topology>
    </subcellularLocation>
</comment>